<keyword evidence="3" id="KW-0418">Kinase</keyword>
<dbReference type="InterPro" id="IPR000719">
    <property type="entry name" value="Prot_kinase_dom"/>
</dbReference>
<dbReference type="InterPro" id="IPR008271">
    <property type="entry name" value="Ser/Thr_kinase_AS"/>
</dbReference>
<evidence type="ECO:0000256" key="2">
    <source>
        <dbReference type="ARBA" id="ARBA00022741"/>
    </source>
</evidence>
<sequence>MVPHRDIKASNIMLDSSFRARLGDFGIACTVAANKSYVTGIAGTFGYIAPDYAMSTKLHARPTFMRLGYSSSRLSQGRRTGISYLTMIISQNRLGVFTVRECCSRLWTAISPLGTRIRTISFRSMRLNVCFSWD</sequence>
<evidence type="ECO:0000256" key="1">
    <source>
        <dbReference type="ARBA" id="ARBA00022679"/>
    </source>
</evidence>
<keyword evidence="4" id="KW-0067">ATP-binding</keyword>
<reference evidence="6" key="1">
    <citation type="journal article" date="2018" name="DNA Res.">
        <title>Multiple hybrid de novo genome assembly of finger millet, an orphan allotetraploid crop.</title>
        <authorList>
            <person name="Hatakeyama M."/>
            <person name="Aluri S."/>
            <person name="Balachadran M.T."/>
            <person name="Sivarajan S.R."/>
            <person name="Patrignani A."/>
            <person name="Gruter S."/>
            <person name="Poveda L."/>
            <person name="Shimizu-Inatsugi R."/>
            <person name="Baeten J."/>
            <person name="Francoijs K.J."/>
            <person name="Nataraja K.N."/>
            <person name="Reddy Y.A.N."/>
            <person name="Phadnis S."/>
            <person name="Ravikumar R.L."/>
            <person name="Schlapbach R."/>
            <person name="Sreeman S.M."/>
            <person name="Shimizu K.K."/>
        </authorList>
    </citation>
    <scope>NUCLEOTIDE SEQUENCE</scope>
</reference>
<accession>A0AAV5BN32</accession>
<dbReference type="GO" id="GO:0004672">
    <property type="term" value="F:protein kinase activity"/>
    <property type="evidence" value="ECO:0007669"/>
    <property type="project" value="InterPro"/>
</dbReference>
<dbReference type="PROSITE" id="PS00108">
    <property type="entry name" value="PROTEIN_KINASE_ST"/>
    <property type="match status" value="1"/>
</dbReference>
<evidence type="ECO:0000313" key="6">
    <source>
        <dbReference type="EMBL" id="GJM87636.1"/>
    </source>
</evidence>
<evidence type="ECO:0000256" key="4">
    <source>
        <dbReference type="ARBA" id="ARBA00022840"/>
    </source>
</evidence>
<keyword evidence="1" id="KW-0808">Transferase</keyword>
<evidence type="ECO:0000256" key="3">
    <source>
        <dbReference type="ARBA" id="ARBA00022777"/>
    </source>
</evidence>
<evidence type="ECO:0000313" key="7">
    <source>
        <dbReference type="Proteomes" id="UP001054889"/>
    </source>
</evidence>
<dbReference type="InterPro" id="IPR052059">
    <property type="entry name" value="CR_Ser/Thr_kinase"/>
</dbReference>
<protein>
    <recommendedName>
        <fullName evidence="5">Protein kinase domain-containing protein</fullName>
    </recommendedName>
</protein>
<dbReference type="Gene3D" id="1.10.510.10">
    <property type="entry name" value="Transferase(Phosphotransferase) domain 1"/>
    <property type="match status" value="1"/>
</dbReference>
<dbReference type="PROSITE" id="PS50011">
    <property type="entry name" value="PROTEIN_KINASE_DOM"/>
    <property type="match status" value="1"/>
</dbReference>
<dbReference type="Pfam" id="PF00069">
    <property type="entry name" value="Pkinase"/>
    <property type="match status" value="1"/>
</dbReference>
<gene>
    <name evidence="6" type="primary">ga03612</name>
    <name evidence="6" type="ORF">PR202_ga03612</name>
</gene>
<organism evidence="6 7">
    <name type="scientific">Eleusine coracana subsp. coracana</name>
    <dbReference type="NCBI Taxonomy" id="191504"/>
    <lineage>
        <taxon>Eukaryota</taxon>
        <taxon>Viridiplantae</taxon>
        <taxon>Streptophyta</taxon>
        <taxon>Embryophyta</taxon>
        <taxon>Tracheophyta</taxon>
        <taxon>Spermatophyta</taxon>
        <taxon>Magnoliopsida</taxon>
        <taxon>Liliopsida</taxon>
        <taxon>Poales</taxon>
        <taxon>Poaceae</taxon>
        <taxon>PACMAD clade</taxon>
        <taxon>Chloridoideae</taxon>
        <taxon>Cynodonteae</taxon>
        <taxon>Eleusininae</taxon>
        <taxon>Eleusine</taxon>
    </lineage>
</organism>
<keyword evidence="7" id="KW-1185">Reference proteome</keyword>
<proteinExistence type="predicted"/>
<reference evidence="6" key="2">
    <citation type="submission" date="2021-12" db="EMBL/GenBank/DDBJ databases">
        <title>Resequencing data analysis of finger millet.</title>
        <authorList>
            <person name="Hatakeyama M."/>
            <person name="Aluri S."/>
            <person name="Balachadran M.T."/>
            <person name="Sivarajan S.R."/>
            <person name="Poveda L."/>
            <person name="Shimizu-Inatsugi R."/>
            <person name="Schlapbach R."/>
            <person name="Sreeman S.M."/>
            <person name="Shimizu K.K."/>
        </authorList>
    </citation>
    <scope>NUCLEOTIDE SEQUENCE</scope>
</reference>
<dbReference type="Proteomes" id="UP001054889">
    <property type="component" value="Unassembled WGS sequence"/>
</dbReference>
<dbReference type="EMBL" id="BQKI01000002">
    <property type="protein sequence ID" value="GJM87636.1"/>
    <property type="molecule type" value="Genomic_DNA"/>
</dbReference>
<dbReference type="SUPFAM" id="SSF56112">
    <property type="entry name" value="Protein kinase-like (PK-like)"/>
    <property type="match status" value="1"/>
</dbReference>
<dbReference type="GO" id="GO:0005524">
    <property type="term" value="F:ATP binding"/>
    <property type="evidence" value="ECO:0007669"/>
    <property type="project" value="UniProtKB-KW"/>
</dbReference>
<evidence type="ECO:0000259" key="5">
    <source>
        <dbReference type="PROSITE" id="PS50011"/>
    </source>
</evidence>
<keyword evidence="2" id="KW-0547">Nucleotide-binding</keyword>
<dbReference type="PANTHER" id="PTHR47973">
    <property type="entry name" value="CYSTEINE-RICH RECEPTOR-LIKE PROTEIN KINASE 3"/>
    <property type="match status" value="1"/>
</dbReference>
<comment type="caution">
    <text evidence="6">The sequence shown here is derived from an EMBL/GenBank/DDBJ whole genome shotgun (WGS) entry which is preliminary data.</text>
</comment>
<dbReference type="InterPro" id="IPR011009">
    <property type="entry name" value="Kinase-like_dom_sf"/>
</dbReference>
<dbReference type="AlphaFoldDB" id="A0AAV5BN32"/>
<feature type="domain" description="Protein kinase" evidence="5">
    <location>
        <begin position="1"/>
        <end position="134"/>
    </location>
</feature>
<name>A0AAV5BN32_ELECO</name>